<gene>
    <name evidence="1" type="primary">cotE</name>
    <name evidence="1" type="ORF">DNHGIG_34400</name>
</gene>
<dbReference type="RefSeq" id="WP_282200823.1">
    <property type="nucleotide sequence ID" value="NZ_BOQE01000001.1"/>
</dbReference>
<proteinExistence type="predicted"/>
<keyword evidence="1" id="KW-0167">Capsid protein</keyword>
<accession>A0AAV4LJ53</accession>
<dbReference type="InterPro" id="IPR018901">
    <property type="entry name" value="Spore_coat_CotE"/>
</dbReference>
<name>A0AAV4LJ53_9BACL</name>
<evidence type="ECO:0000313" key="2">
    <source>
        <dbReference type="Proteomes" id="UP001057291"/>
    </source>
</evidence>
<organism evidence="1 2">
    <name type="scientific">Collibacillus ludicampi</name>
    <dbReference type="NCBI Taxonomy" id="2771369"/>
    <lineage>
        <taxon>Bacteria</taxon>
        <taxon>Bacillati</taxon>
        <taxon>Bacillota</taxon>
        <taxon>Bacilli</taxon>
        <taxon>Bacillales</taxon>
        <taxon>Alicyclobacillaceae</taxon>
        <taxon>Collibacillus</taxon>
    </lineage>
</organism>
<dbReference type="AlphaFoldDB" id="A0AAV4LJ53"/>
<evidence type="ECO:0000313" key="1">
    <source>
        <dbReference type="EMBL" id="GIM47891.1"/>
    </source>
</evidence>
<sequence length="181" mass="20478">MARSERGARYREILTHAVCGKGSKYSENTYTINPANRPTTIGGCWVMNHSYDAELVGDFVEVHGRFDINVWYSYNGNSETAVAKDTVSYVEQIPLRELDPLCTREGMEVTIKVLQQPNCLDASVVDNGREIMVRVEKEMAAEVVGRTKVFVLCAEPPAFKDEEDPIEEDIFVEDEEDDFED</sequence>
<keyword evidence="1" id="KW-0946">Virion</keyword>
<dbReference type="Proteomes" id="UP001057291">
    <property type="component" value="Unassembled WGS sequence"/>
</dbReference>
<dbReference type="EMBL" id="BOQE01000001">
    <property type="protein sequence ID" value="GIM47891.1"/>
    <property type="molecule type" value="Genomic_DNA"/>
</dbReference>
<dbReference type="Pfam" id="PF10628">
    <property type="entry name" value="CotE"/>
    <property type="match status" value="1"/>
</dbReference>
<comment type="caution">
    <text evidence="1">The sequence shown here is derived from an EMBL/GenBank/DDBJ whole genome shotgun (WGS) entry which is preliminary data.</text>
</comment>
<protein>
    <submittedName>
        <fullName evidence="1">Spore coat protein E</fullName>
    </submittedName>
</protein>
<keyword evidence="2" id="KW-1185">Reference proteome</keyword>
<reference evidence="1" key="1">
    <citation type="journal article" date="2023" name="Int. J. Syst. Evol. Microbiol.">
        <title>Collibacillus ludicampi gen. nov., sp. nov., a new soil bacterium of the family Alicyclobacillaceae.</title>
        <authorList>
            <person name="Jojima T."/>
            <person name="Ioku Y."/>
            <person name="Fukuta Y."/>
            <person name="Shirasaka N."/>
            <person name="Matsumura Y."/>
            <person name="Mori M."/>
        </authorList>
    </citation>
    <scope>NUCLEOTIDE SEQUENCE</scope>
    <source>
        <strain evidence="1">TP075</strain>
    </source>
</reference>